<dbReference type="Gene3D" id="3.30.710.10">
    <property type="entry name" value="Potassium Channel Kv1.1, Chain A"/>
    <property type="match status" value="1"/>
</dbReference>
<reference evidence="3" key="1">
    <citation type="submission" date="2023-03" db="EMBL/GenBank/DDBJ databases">
        <title>Massive genome expansion in bonnet fungi (Mycena s.s.) driven by repeated elements and novel gene families across ecological guilds.</title>
        <authorList>
            <consortium name="Lawrence Berkeley National Laboratory"/>
            <person name="Harder C.B."/>
            <person name="Miyauchi S."/>
            <person name="Viragh M."/>
            <person name="Kuo A."/>
            <person name="Thoen E."/>
            <person name="Andreopoulos B."/>
            <person name="Lu D."/>
            <person name="Skrede I."/>
            <person name="Drula E."/>
            <person name="Henrissat B."/>
            <person name="Morin E."/>
            <person name="Kohler A."/>
            <person name="Barry K."/>
            <person name="LaButti K."/>
            <person name="Morin E."/>
            <person name="Salamov A."/>
            <person name="Lipzen A."/>
            <person name="Mereny Z."/>
            <person name="Hegedus B."/>
            <person name="Baldrian P."/>
            <person name="Stursova M."/>
            <person name="Weitz H."/>
            <person name="Taylor A."/>
            <person name="Grigoriev I.V."/>
            <person name="Nagy L.G."/>
            <person name="Martin F."/>
            <person name="Kauserud H."/>
        </authorList>
    </citation>
    <scope>NUCLEOTIDE SEQUENCE</scope>
    <source>
        <strain evidence="3">CBHHK067</strain>
    </source>
</reference>
<organism evidence="3 4">
    <name type="scientific">Mycena rosella</name>
    <name type="common">Pink bonnet</name>
    <name type="synonym">Agaricus rosellus</name>
    <dbReference type="NCBI Taxonomy" id="1033263"/>
    <lineage>
        <taxon>Eukaryota</taxon>
        <taxon>Fungi</taxon>
        <taxon>Dikarya</taxon>
        <taxon>Basidiomycota</taxon>
        <taxon>Agaricomycotina</taxon>
        <taxon>Agaricomycetes</taxon>
        <taxon>Agaricomycetidae</taxon>
        <taxon>Agaricales</taxon>
        <taxon>Marasmiineae</taxon>
        <taxon>Mycenaceae</taxon>
        <taxon>Mycena</taxon>
    </lineage>
</organism>
<evidence type="ECO:0000313" key="4">
    <source>
        <dbReference type="Proteomes" id="UP001221757"/>
    </source>
</evidence>
<dbReference type="Proteomes" id="UP001221757">
    <property type="component" value="Unassembled WGS sequence"/>
</dbReference>
<comment type="caution">
    <text evidence="3">The sequence shown here is derived from an EMBL/GenBank/DDBJ whole genome shotgun (WGS) entry which is preliminary data.</text>
</comment>
<feature type="domain" description="BTB" evidence="2">
    <location>
        <begin position="33"/>
        <end position="97"/>
    </location>
</feature>
<proteinExistence type="predicted"/>
<dbReference type="InterPro" id="IPR011333">
    <property type="entry name" value="SKP1/BTB/POZ_sf"/>
</dbReference>
<dbReference type="EMBL" id="JARKIE010000454">
    <property type="protein sequence ID" value="KAJ7637508.1"/>
    <property type="molecule type" value="Genomic_DNA"/>
</dbReference>
<evidence type="ECO:0000313" key="3">
    <source>
        <dbReference type="EMBL" id="KAJ7637508.1"/>
    </source>
</evidence>
<dbReference type="AlphaFoldDB" id="A0AAD7C2Z7"/>
<dbReference type="Pfam" id="PF00651">
    <property type="entry name" value="BTB"/>
    <property type="match status" value="1"/>
</dbReference>
<evidence type="ECO:0000256" key="1">
    <source>
        <dbReference type="SAM" id="MobiDB-lite"/>
    </source>
</evidence>
<name>A0AAD7C2Z7_MYCRO</name>
<gene>
    <name evidence="3" type="ORF">B0H17DRAFT_1339515</name>
</gene>
<evidence type="ECO:0000259" key="2">
    <source>
        <dbReference type="PROSITE" id="PS50097"/>
    </source>
</evidence>
<sequence>MSDSGSPSTAKRKRIDSSESGPPIRSKIWMSYGDIILQAESTQFRVNRDILANQSSVFRDMFSLPQPPGEDTVEGCLIVELSDSAKDVELLLTALYDPYHNKSKQSIDMVACMLRLGRKYDISSLKNDAISRMHRGFPTTLDAFDKCISSQSSAPFGGIQSTPGLLIDLLNLAYENGVHTSIPTIGLNCLVKYSLETLFPVEPGAHIILPDSIKLTLALALERIQIFQKENLGWLTHNEVLPSPACEDPYGCSQVRDEMAHLDLRRDKLDVTYFIHPWLLVGEGMWQLFGLCEACENAAKDQHNVGRLRAWERLPVLFGLPEWKDLKDAY</sequence>
<dbReference type="CDD" id="cd18186">
    <property type="entry name" value="BTB_POZ_ZBTB_KLHL-like"/>
    <property type="match status" value="1"/>
</dbReference>
<dbReference type="PROSITE" id="PS50097">
    <property type="entry name" value="BTB"/>
    <property type="match status" value="1"/>
</dbReference>
<keyword evidence="4" id="KW-1185">Reference proteome</keyword>
<protein>
    <recommendedName>
        <fullName evidence="2">BTB domain-containing protein</fullName>
    </recommendedName>
</protein>
<accession>A0AAD7C2Z7</accession>
<dbReference type="InterPro" id="IPR000210">
    <property type="entry name" value="BTB/POZ_dom"/>
</dbReference>
<dbReference type="SMART" id="SM00225">
    <property type="entry name" value="BTB"/>
    <property type="match status" value="1"/>
</dbReference>
<feature type="region of interest" description="Disordered" evidence="1">
    <location>
        <begin position="1"/>
        <end position="22"/>
    </location>
</feature>
<dbReference type="SUPFAM" id="SSF54695">
    <property type="entry name" value="POZ domain"/>
    <property type="match status" value="1"/>
</dbReference>